<comment type="similarity">
    <text evidence="1">Belongs to the ycf20 family.</text>
</comment>
<protein>
    <recommendedName>
        <fullName evidence="2">Uncharacterized protein ycf20</fullName>
    </recommendedName>
</protein>
<evidence type="ECO:0000256" key="2">
    <source>
        <dbReference type="ARBA" id="ARBA00021534"/>
    </source>
</evidence>
<dbReference type="PANTHER" id="PTHR33787:SF5">
    <property type="entry name" value="YCF20-LIKE PROTEIN"/>
    <property type="match status" value="1"/>
</dbReference>
<accession>A0A1X9PU28</accession>
<organism evidence="4">
    <name type="scientific">Corynoplastis japonica</name>
    <dbReference type="NCBI Taxonomy" id="700918"/>
    <lineage>
        <taxon>Eukaryota</taxon>
        <taxon>Rhodophyta</taxon>
        <taxon>Rhodellophyceae</taxon>
        <taxon>Rhodellales</taxon>
        <taxon>Rhodellaceae</taxon>
        <taxon>Corynoplastis</taxon>
    </lineage>
</organism>
<dbReference type="EMBL" id="KY709210">
    <property type="protein sequence ID" value="ARO91007.1"/>
    <property type="molecule type" value="Genomic_DNA"/>
</dbReference>
<feature type="transmembrane region" description="Helical" evidence="3">
    <location>
        <begin position="51"/>
        <end position="74"/>
    </location>
</feature>
<evidence type="ECO:0000256" key="1">
    <source>
        <dbReference type="ARBA" id="ARBA00009846"/>
    </source>
</evidence>
<dbReference type="PANTHER" id="PTHR33787">
    <property type="match status" value="1"/>
</dbReference>
<dbReference type="AlphaFoldDB" id="A0A1X9PU28"/>
<feature type="transmembrane region" description="Helical" evidence="3">
    <location>
        <begin position="81"/>
        <end position="102"/>
    </location>
</feature>
<feature type="transmembrane region" description="Helical" evidence="3">
    <location>
        <begin position="27"/>
        <end position="45"/>
    </location>
</feature>
<geneLocation type="chloroplast" evidence="4"/>
<name>A0A1X9PU28_9RHOD</name>
<evidence type="ECO:0000313" key="4">
    <source>
        <dbReference type="EMBL" id="ARO91007.1"/>
    </source>
</evidence>
<keyword evidence="4" id="KW-0934">Plastid</keyword>
<sequence>MKTNQAKQKINNIVIYPSIDINLFSRYLITLLFGFFLSNIIITIPSQTSDWSIVAASIIITLIEIINHIIYNLLHQNKNKMIVQIINSIKIGVIYGIVLDAFKLGS</sequence>
<dbReference type="InterPro" id="IPR007572">
    <property type="entry name" value="Uncharacterised_Ycf20"/>
</dbReference>
<keyword evidence="4" id="KW-0150">Chloroplast</keyword>
<evidence type="ECO:0000256" key="3">
    <source>
        <dbReference type="SAM" id="Phobius"/>
    </source>
</evidence>
<keyword evidence="3" id="KW-0472">Membrane</keyword>
<keyword evidence="3" id="KW-1133">Transmembrane helix</keyword>
<proteinExistence type="inferred from homology"/>
<keyword evidence="3" id="KW-0812">Transmembrane</keyword>
<gene>
    <name evidence="4" type="primary">ycf20</name>
</gene>
<reference evidence="4" key="1">
    <citation type="submission" date="2017-03" db="EMBL/GenBank/DDBJ databases">
        <title>The new red algal subphylum Proteorhodophytina comprises the largest and most divergent plastid genomes known.</title>
        <authorList>
            <person name="Munoz-Gomez S.A."/>
            <person name="Mejia-Franco F.G."/>
            <person name="Durnin K."/>
            <person name="Morgan C."/>
            <person name="Grisdale C.J."/>
            <person name="Archibald J.M."/>
            <person name="Slamovits C.H."/>
        </authorList>
    </citation>
    <scope>NUCLEOTIDE SEQUENCE</scope>
    <source>
        <strain evidence="4">NIES-2662</strain>
    </source>
</reference>
<dbReference type="Pfam" id="PF04483">
    <property type="entry name" value="DUF565"/>
    <property type="match status" value="1"/>
</dbReference>